<dbReference type="AlphaFoldDB" id="A0A843VCE6"/>
<sequence>MDTLVKKLKYTAHCLQSWGAGLGLGRMFGSGDGGGGWVGPFLSNQLMKFAQMGGCDLPFSRECGGCLVPSSSVPGTVDHSMKAHATSSQGSGTQMPGGGNFSLGEESLSASSTNSGCPHPQPVETISPANTVGIAQRQHTPKSDQFPSTAATPDSGVCADSDALLVSSLDTQASGVGHTTKYEVEGQITAAEPVNDKVLSHEVTDSEISNLRISQEMVSTSKQGLMAAKSQILEPSNLAHKAVSHLQTSAAGHKVLRKVMQEDRYLHIEVKCANMNLPLHRSTAMCGGWDSDELD</sequence>
<accession>A0A843VCE6</accession>
<evidence type="ECO:0000313" key="2">
    <source>
        <dbReference type="EMBL" id="MQL89169.1"/>
    </source>
</evidence>
<feature type="compositionally biased region" description="Polar residues" evidence="1">
    <location>
        <begin position="85"/>
        <end position="94"/>
    </location>
</feature>
<proteinExistence type="predicted"/>
<comment type="caution">
    <text evidence="2">The sequence shown here is derived from an EMBL/GenBank/DDBJ whole genome shotgun (WGS) entry which is preliminary data.</text>
</comment>
<reference evidence="2" key="1">
    <citation type="submission" date="2017-07" db="EMBL/GenBank/DDBJ databases">
        <title>Taro Niue Genome Assembly and Annotation.</title>
        <authorList>
            <person name="Atibalentja N."/>
            <person name="Keating K."/>
            <person name="Fields C.J."/>
        </authorList>
    </citation>
    <scope>NUCLEOTIDE SEQUENCE</scope>
    <source>
        <strain evidence="2">Niue_2</strain>
        <tissue evidence="2">Leaf</tissue>
    </source>
</reference>
<dbReference type="EMBL" id="NMUH01001123">
    <property type="protein sequence ID" value="MQL89169.1"/>
    <property type="molecule type" value="Genomic_DNA"/>
</dbReference>
<keyword evidence="3" id="KW-1185">Reference proteome</keyword>
<feature type="region of interest" description="Disordered" evidence="1">
    <location>
        <begin position="77"/>
        <end position="126"/>
    </location>
</feature>
<name>A0A843VCE6_COLES</name>
<gene>
    <name evidence="2" type="ORF">Taro_021734</name>
</gene>
<evidence type="ECO:0000256" key="1">
    <source>
        <dbReference type="SAM" id="MobiDB-lite"/>
    </source>
</evidence>
<dbReference type="Proteomes" id="UP000652761">
    <property type="component" value="Unassembled WGS sequence"/>
</dbReference>
<organism evidence="2 3">
    <name type="scientific">Colocasia esculenta</name>
    <name type="common">Wild taro</name>
    <name type="synonym">Arum esculentum</name>
    <dbReference type="NCBI Taxonomy" id="4460"/>
    <lineage>
        <taxon>Eukaryota</taxon>
        <taxon>Viridiplantae</taxon>
        <taxon>Streptophyta</taxon>
        <taxon>Embryophyta</taxon>
        <taxon>Tracheophyta</taxon>
        <taxon>Spermatophyta</taxon>
        <taxon>Magnoliopsida</taxon>
        <taxon>Liliopsida</taxon>
        <taxon>Araceae</taxon>
        <taxon>Aroideae</taxon>
        <taxon>Colocasieae</taxon>
        <taxon>Colocasia</taxon>
    </lineage>
</organism>
<evidence type="ECO:0000313" key="3">
    <source>
        <dbReference type="Proteomes" id="UP000652761"/>
    </source>
</evidence>
<protein>
    <submittedName>
        <fullName evidence="2">Uncharacterized protein</fullName>
    </submittedName>
</protein>